<feature type="domain" description="Sortilin N-terminal" evidence="4">
    <location>
        <begin position="110"/>
        <end position="214"/>
    </location>
</feature>
<name>A0ABW9KL36_9BACT</name>
<evidence type="ECO:0000256" key="2">
    <source>
        <dbReference type="SAM" id="MobiDB-lite"/>
    </source>
</evidence>
<reference evidence="5 6" key="1">
    <citation type="submission" date="2024-12" db="EMBL/GenBank/DDBJ databases">
        <authorList>
            <person name="Lee Y."/>
        </authorList>
    </citation>
    <scope>NUCLEOTIDE SEQUENCE [LARGE SCALE GENOMIC DNA]</scope>
    <source>
        <strain evidence="5 6">03SUJ4</strain>
    </source>
</reference>
<protein>
    <submittedName>
        <fullName evidence="5">WD40/YVTN/BNR-like repeat-containing protein</fullName>
    </submittedName>
</protein>
<dbReference type="SUPFAM" id="SSF50939">
    <property type="entry name" value="Sialidases"/>
    <property type="match status" value="2"/>
</dbReference>
<feature type="signal peptide" evidence="3">
    <location>
        <begin position="1"/>
        <end position="17"/>
    </location>
</feature>
<dbReference type="CDD" id="cd15482">
    <property type="entry name" value="Sialidase_non-viral"/>
    <property type="match status" value="3"/>
</dbReference>
<evidence type="ECO:0000313" key="5">
    <source>
        <dbReference type="EMBL" id="MFN2976469.1"/>
    </source>
</evidence>
<evidence type="ECO:0000259" key="4">
    <source>
        <dbReference type="Pfam" id="PF15902"/>
    </source>
</evidence>
<dbReference type="PANTHER" id="PTHR43739:SF5">
    <property type="entry name" value="EXO-ALPHA-SIALIDASE"/>
    <property type="match status" value="1"/>
</dbReference>
<evidence type="ECO:0000256" key="1">
    <source>
        <dbReference type="ARBA" id="ARBA00022737"/>
    </source>
</evidence>
<sequence>MKSLLRLCLSCSLAVSACTAAFGQASWLPFGPDGGDARAFASDPSDHNHVYLGSLTGTIYDTHDGGHTWNRLARVGKRDDLALDNIIVDPKNPKHILVGAWVLDRADGGLYVSEDGGKTWTANAQMKGHSVRAMTMAPSDPNTIVIGALDGVFRTTDGGNAWTLISPAGNGEIHEVESIAIDPKDPHVIYAGTWHLPWKTTDGGEHWTSMHQGIIDDSDVFSIIVDPSDAAKVYLSACSGIYRSTDGGAQFAKVQGIPSSARRTRVLMEDGKQTNVVFAGTTEGLWRTADSGHTFERNGNPSWIINDVSIDPTDSNHVLLATDRTGVLISTDGGKSFEPANKGFSSRQISAITQDPKNDSKLYVGVLNDKAAGGVFESEDGGQNWQQESAGLNGADIFSLGHTPAGTVLAGTRHGIYRLVDTTWKPSGLTLALPPEEDDRAAATAPRAVRKASAARDKSDSNAAAAGRTRQRASSAAPVKSGKRSLSVSSAPTRNVPPEEATTGVYALANNADRVFAATEDGLLYSDNDGKSWNRIRSLNGVGWRFVSAEGQRVAVANLKQMSLSTDKGATFHAVTIPTELTQIAAVAVDNNGHLWAGGREGIYLSDDDGATWHSQKGLYVPNISGIYYDAKSQRVLVTSNQPGTMVFAVNEPDMTVKYWETGWHLRQARSVGDHLVGVTGYDGMVLEPRMVASREK</sequence>
<comment type="caution">
    <text evidence="5">The sequence shown here is derived from an EMBL/GenBank/DDBJ whole genome shotgun (WGS) entry which is preliminary data.</text>
</comment>
<accession>A0ABW9KL36</accession>
<dbReference type="InterPro" id="IPR036278">
    <property type="entry name" value="Sialidase_sf"/>
</dbReference>
<feature type="region of interest" description="Disordered" evidence="2">
    <location>
        <begin position="432"/>
        <end position="501"/>
    </location>
</feature>
<keyword evidence="3" id="KW-0732">Signal</keyword>
<keyword evidence="6" id="KW-1185">Reference proteome</keyword>
<proteinExistence type="predicted"/>
<dbReference type="PANTHER" id="PTHR43739">
    <property type="entry name" value="XYLOGLUCANASE (EUROFUNG)"/>
    <property type="match status" value="1"/>
</dbReference>
<organism evidence="5 6">
    <name type="scientific">Terriglobus aquaticus</name>
    <dbReference type="NCBI Taxonomy" id="940139"/>
    <lineage>
        <taxon>Bacteria</taxon>
        <taxon>Pseudomonadati</taxon>
        <taxon>Acidobacteriota</taxon>
        <taxon>Terriglobia</taxon>
        <taxon>Terriglobales</taxon>
        <taxon>Acidobacteriaceae</taxon>
        <taxon>Terriglobus</taxon>
    </lineage>
</organism>
<keyword evidence="1" id="KW-0677">Repeat</keyword>
<dbReference type="RefSeq" id="WP_263412054.1">
    <property type="nucleotide sequence ID" value="NZ_BAABBH010000001.1"/>
</dbReference>
<evidence type="ECO:0000256" key="3">
    <source>
        <dbReference type="SAM" id="SignalP"/>
    </source>
</evidence>
<dbReference type="InterPro" id="IPR031778">
    <property type="entry name" value="Sortilin_N"/>
</dbReference>
<gene>
    <name evidence="5" type="ORF">ACK2TP_11905</name>
</gene>
<evidence type="ECO:0000313" key="6">
    <source>
        <dbReference type="Proteomes" id="UP001634747"/>
    </source>
</evidence>
<dbReference type="InterPro" id="IPR015943">
    <property type="entry name" value="WD40/YVTN_repeat-like_dom_sf"/>
</dbReference>
<dbReference type="PROSITE" id="PS51257">
    <property type="entry name" value="PROKAR_LIPOPROTEIN"/>
    <property type="match status" value="1"/>
</dbReference>
<dbReference type="Gene3D" id="2.130.10.10">
    <property type="entry name" value="YVTN repeat-like/Quinoprotein amine dehydrogenase"/>
    <property type="match status" value="5"/>
</dbReference>
<dbReference type="EMBL" id="JBJYXY010000001">
    <property type="protein sequence ID" value="MFN2976469.1"/>
    <property type="molecule type" value="Genomic_DNA"/>
</dbReference>
<feature type="compositionally biased region" description="Polar residues" evidence="2">
    <location>
        <begin position="484"/>
        <end position="493"/>
    </location>
</feature>
<feature type="chain" id="PRO_5046678011" evidence="3">
    <location>
        <begin position="18"/>
        <end position="697"/>
    </location>
</feature>
<dbReference type="Pfam" id="PF15902">
    <property type="entry name" value="Sortilin-Vps10"/>
    <property type="match status" value="1"/>
</dbReference>
<dbReference type="InterPro" id="IPR052025">
    <property type="entry name" value="Xyloglucanase_GH74"/>
</dbReference>
<dbReference type="Proteomes" id="UP001634747">
    <property type="component" value="Unassembled WGS sequence"/>
</dbReference>